<keyword evidence="3" id="KW-1185">Reference proteome</keyword>
<evidence type="ECO:0000256" key="1">
    <source>
        <dbReference type="SAM" id="MobiDB-lite"/>
    </source>
</evidence>
<sequence length="113" mass="12861">MRNFPVSLESRRSENSRNRVVRISVGVGQDAEGTLRNTRGSTVERLERKPCDLSLIGGARPADWLTRKTLSPTKEEEEEEKEEDGYEDEDEFENEEDTGSPGNRSRIEPSTVY</sequence>
<dbReference type="AlphaFoldDB" id="A0A834PAE8"/>
<reference evidence="2" key="1">
    <citation type="journal article" date="2020" name="G3 (Bethesda)">
        <title>High-Quality Assemblies for Three Invasive Social Wasps from the &lt;i&gt;Vespula&lt;/i&gt; Genus.</title>
        <authorList>
            <person name="Harrop T.W.R."/>
            <person name="Guhlin J."/>
            <person name="McLaughlin G.M."/>
            <person name="Permina E."/>
            <person name="Stockwell P."/>
            <person name="Gilligan J."/>
            <person name="Le Lec M.F."/>
            <person name="Gruber M.A.M."/>
            <person name="Quinn O."/>
            <person name="Lovegrove M."/>
            <person name="Duncan E.J."/>
            <person name="Remnant E.J."/>
            <person name="Van Eeckhoven J."/>
            <person name="Graham B."/>
            <person name="Knapp R.A."/>
            <person name="Langford K.W."/>
            <person name="Kronenberg Z."/>
            <person name="Press M.O."/>
            <person name="Eacker S.M."/>
            <person name="Wilson-Rankin E.E."/>
            <person name="Purcell J."/>
            <person name="Lester P.J."/>
            <person name="Dearden P.K."/>
        </authorList>
    </citation>
    <scope>NUCLEOTIDE SEQUENCE</scope>
    <source>
        <strain evidence="2">Volc-1</strain>
    </source>
</reference>
<evidence type="ECO:0000313" key="3">
    <source>
        <dbReference type="Proteomes" id="UP000600918"/>
    </source>
</evidence>
<feature type="compositionally biased region" description="Acidic residues" evidence="1">
    <location>
        <begin position="75"/>
        <end position="98"/>
    </location>
</feature>
<proteinExistence type="predicted"/>
<gene>
    <name evidence="2" type="ORF">H0235_002591</name>
</gene>
<dbReference type="EMBL" id="JACSDY010000002">
    <property type="protein sequence ID" value="KAF7434400.1"/>
    <property type="molecule type" value="Genomic_DNA"/>
</dbReference>
<comment type="caution">
    <text evidence="2">The sequence shown here is derived from an EMBL/GenBank/DDBJ whole genome shotgun (WGS) entry which is preliminary data.</text>
</comment>
<dbReference type="Proteomes" id="UP000600918">
    <property type="component" value="Unassembled WGS sequence"/>
</dbReference>
<organism evidence="2 3">
    <name type="scientific">Vespula pensylvanica</name>
    <name type="common">Western yellow jacket</name>
    <name type="synonym">Wasp</name>
    <dbReference type="NCBI Taxonomy" id="30213"/>
    <lineage>
        <taxon>Eukaryota</taxon>
        <taxon>Metazoa</taxon>
        <taxon>Ecdysozoa</taxon>
        <taxon>Arthropoda</taxon>
        <taxon>Hexapoda</taxon>
        <taxon>Insecta</taxon>
        <taxon>Pterygota</taxon>
        <taxon>Neoptera</taxon>
        <taxon>Endopterygota</taxon>
        <taxon>Hymenoptera</taxon>
        <taxon>Apocrita</taxon>
        <taxon>Aculeata</taxon>
        <taxon>Vespoidea</taxon>
        <taxon>Vespidae</taxon>
        <taxon>Vespinae</taxon>
        <taxon>Vespula</taxon>
    </lineage>
</organism>
<protein>
    <submittedName>
        <fullName evidence="2">Uncharacterized protein</fullName>
    </submittedName>
</protein>
<evidence type="ECO:0000313" key="2">
    <source>
        <dbReference type="EMBL" id="KAF7434400.1"/>
    </source>
</evidence>
<accession>A0A834PAE8</accession>
<feature type="region of interest" description="Disordered" evidence="1">
    <location>
        <begin position="57"/>
        <end position="113"/>
    </location>
</feature>
<name>A0A834PAE8_VESPE</name>